<evidence type="ECO:0000259" key="9">
    <source>
        <dbReference type="Pfam" id="PF22700"/>
    </source>
</evidence>
<dbReference type="GO" id="GO:0005524">
    <property type="term" value="F:ATP binding"/>
    <property type="evidence" value="ECO:0007669"/>
    <property type="project" value="UniProtKB-KW"/>
</dbReference>
<evidence type="ECO:0000256" key="6">
    <source>
        <dbReference type="ARBA" id="ARBA00023098"/>
    </source>
</evidence>
<dbReference type="InterPro" id="IPR020568">
    <property type="entry name" value="Ribosomal_Su5_D2-typ_SF"/>
</dbReference>
<proteinExistence type="inferred from homology"/>
<gene>
    <name evidence="10" type="primary">mvaD</name>
    <name evidence="10" type="ORF">ENK44_11605</name>
</gene>
<dbReference type="SUPFAM" id="SSF55060">
    <property type="entry name" value="GHMP Kinase, C-terminal domain"/>
    <property type="match status" value="1"/>
</dbReference>
<dbReference type="EC" id="4.1.1.33" evidence="2"/>
<keyword evidence="4" id="KW-0547">Nucleotide-binding</keyword>
<dbReference type="Gene3D" id="3.30.70.890">
    <property type="entry name" value="GHMP kinase, C-terminal domain"/>
    <property type="match status" value="1"/>
</dbReference>
<organism evidence="10">
    <name type="scientific">Caldithrix abyssi</name>
    <dbReference type="NCBI Taxonomy" id="187145"/>
    <lineage>
        <taxon>Bacteria</taxon>
        <taxon>Pseudomonadati</taxon>
        <taxon>Calditrichota</taxon>
        <taxon>Calditrichia</taxon>
        <taxon>Calditrichales</taxon>
        <taxon>Calditrichaceae</taxon>
        <taxon>Caldithrix</taxon>
    </lineage>
</organism>
<dbReference type="GO" id="GO:0019287">
    <property type="term" value="P:isopentenyl diphosphate biosynthetic process, mevalonate pathway"/>
    <property type="evidence" value="ECO:0007669"/>
    <property type="project" value="InterPro"/>
</dbReference>
<evidence type="ECO:0000256" key="7">
    <source>
        <dbReference type="ARBA" id="ARBA00023239"/>
    </source>
</evidence>
<dbReference type="Pfam" id="PF22700">
    <property type="entry name" value="MVD-like_N"/>
    <property type="match status" value="1"/>
</dbReference>
<comment type="caution">
    <text evidence="10">The sequence shown here is derived from an EMBL/GenBank/DDBJ whole genome shotgun (WGS) entry which is preliminary data.</text>
</comment>
<dbReference type="EMBL" id="DRQG01000109">
    <property type="protein sequence ID" value="HGY56344.1"/>
    <property type="molecule type" value="Genomic_DNA"/>
</dbReference>
<keyword evidence="6" id="KW-0443">Lipid metabolism</keyword>
<dbReference type="GO" id="GO:0005829">
    <property type="term" value="C:cytosol"/>
    <property type="evidence" value="ECO:0007669"/>
    <property type="project" value="InterPro"/>
</dbReference>
<dbReference type="InterPro" id="IPR005935">
    <property type="entry name" value="Mev_decarb"/>
</dbReference>
<dbReference type="PANTHER" id="PTHR10977">
    <property type="entry name" value="DIPHOSPHOMEVALONATE DECARBOXYLASE"/>
    <property type="match status" value="1"/>
</dbReference>
<name>A0A7V4WVG9_CALAY</name>
<dbReference type="SUPFAM" id="SSF54211">
    <property type="entry name" value="Ribosomal protein S5 domain 2-like"/>
    <property type="match status" value="1"/>
</dbReference>
<dbReference type="GO" id="GO:0004163">
    <property type="term" value="F:diphosphomevalonate decarboxylase activity"/>
    <property type="evidence" value="ECO:0007669"/>
    <property type="project" value="UniProtKB-EC"/>
</dbReference>
<dbReference type="AlphaFoldDB" id="A0A7V4WVG9"/>
<dbReference type="InterPro" id="IPR036554">
    <property type="entry name" value="GHMP_kinase_C_sf"/>
</dbReference>
<sequence length="330" mass="35527">MKATAKAHSNIALIKYWGKRDERLNLPAVGSISLTLDALHTVTSVHFDSALNDDELILNDEKAGDKETARISAFLDLIRQMAGMTHKARINSQNNFPTAAGLASSASAFAALALAAAKAAGLSLSRKELSVLARQGSGSAARSVYGGLVEMKRGSAADGRDAYAVRLAEPDYWDLRLLIAVTSEAKKPVGSTAGMRLSERTSPYYHAWVDNSENDLQDMRQAVQQKDFEKVGELCEFSALKMHALALSSNPGLIYWNGATVEGMHVVRSLRRTGLPVWFTIDAGPQLKALCLPEAAAKVTEALQNVPGVRQVIECRTGPDALVLNEEAPL</sequence>
<evidence type="ECO:0000256" key="2">
    <source>
        <dbReference type="ARBA" id="ARBA00012296"/>
    </source>
</evidence>
<dbReference type="Proteomes" id="UP000885779">
    <property type="component" value="Unassembled WGS sequence"/>
</dbReference>
<dbReference type="InterPro" id="IPR053859">
    <property type="entry name" value="MVD-like_N"/>
</dbReference>
<evidence type="ECO:0000313" key="10">
    <source>
        <dbReference type="EMBL" id="HGY56344.1"/>
    </source>
</evidence>
<evidence type="ECO:0000256" key="3">
    <source>
        <dbReference type="ARBA" id="ARBA00022516"/>
    </source>
</evidence>
<dbReference type="InterPro" id="IPR029765">
    <property type="entry name" value="Mev_diP_decarb"/>
</dbReference>
<dbReference type="Gene3D" id="3.30.230.10">
    <property type="match status" value="1"/>
</dbReference>
<dbReference type="FunFam" id="3.30.230.10:FF:000072">
    <property type="entry name" value="Diphosphomevalonate decarboxylase"/>
    <property type="match status" value="1"/>
</dbReference>
<accession>A0A7V4WVG9</accession>
<dbReference type="InterPro" id="IPR041431">
    <property type="entry name" value="Mvd1_C"/>
</dbReference>
<dbReference type="PANTHER" id="PTHR10977:SF3">
    <property type="entry name" value="DIPHOSPHOMEVALONATE DECARBOXYLASE"/>
    <property type="match status" value="1"/>
</dbReference>
<evidence type="ECO:0000256" key="5">
    <source>
        <dbReference type="ARBA" id="ARBA00022840"/>
    </source>
</evidence>
<dbReference type="InterPro" id="IPR014721">
    <property type="entry name" value="Ribsml_uS5_D2-typ_fold_subgr"/>
</dbReference>
<evidence type="ECO:0000259" key="8">
    <source>
        <dbReference type="Pfam" id="PF18376"/>
    </source>
</evidence>
<dbReference type="NCBIfam" id="TIGR01240">
    <property type="entry name" value="mevDPdecarb"/>
    <property type="match status" value="1"/>
</dbReference>
<evidence type="ECO:0000256" key="4">
    <source>
        <dbReference type="ARBA" id="ARBA00022741"/>
    </source>
</evidence>
<feature type="domain" description="Diphosphomevalonate decarboxylase-like N-terminal" evidence="9">
    <location>
        <begin position="7"/>
        <end position="164"/>
    </location>
</feature>
<reference evidence="10" key="1">
    <citation type="journal article" date="2020" name="mSystems">
        <title>Genome- and Community-Level Interaction Insights into Carbon Utilization and Element Cycling Functions of Hydrothermarchaeota in Hydrothermal Sediment.</title>
        <authorList>
            <person name="Zhou Z."/>
            <person name="Liu Y."/>
            <person name="Xu W."/>
            <person name="Pan J."/>
            <person name="Luo Z.H."/>
            <person name="Li M."/>
        </authorList>
    </citation>
    <scope>NUCLEOTIDE SEQUENCE [LARGE SCALE GENOMIC DNA]</scope>
    <source>
        <strain evidence="10">HyVt-577</strain>
    </source>
</reference>
<feature type="domain" description="Mvd1 C-terminal" evidence="8">
    <location>
        <begin position="178"/>
        <end position="307"/>
    </location>
</feature>
<dbReference type="PIRSF" id="PIRSF015950">
    <property type="entry name" value="Mev_P_decrbx"/>
    <property type="match status" value="1"/>
</dbReference>
<keyword evidence="7 10" id="KW-0456">Lyase</keyword>
<keyword evidence="3" id="KW-0444">Lipid biosynthesis</keyword>
<comment type="similarity">
    <text evidence="1">Belongs to the diphosphomevalonate decarboxylase family.</text>
</comment>
<dbReference type="Pfam" id="PF18376">
    <property type="entry name" value="MDD_C"/>
    <property type="match status" value="1"/>
</dbReference>
<protein>
    <recommendedName>
        <fullName evidence="2">diphosphomevalonate decarboxylase</fullName>
        <ecNumber evidence="2">4.1.1.33</ecNumber>
    </recommendedName>
</protein>
<evidence type="ECO:0000256" key="1">
    <source>
        <dbReference type="ARBA" id="ARBA00008831"/>
    </source>
</evidence>
<keyword evidence="5" id="KW-0067">ATP-binding</keyword>